<feature type="transmembrane region" description="Helical" evidence="6">
    <location>
        <begin position="20"/>
        <end position="39"/>
    </location>
</feature>
<evidence type="ECO:0000259" key="7">
    <source>
        <dbReference type="PROSITE" id="PS51362"/>
    </source>
</evidence>
<comment type="subcellular location">
    <subcellularLocation>
        <location evidence="1">Secreted</location>
    </subcellularLocation>
</comment>
<feature type="region of interest" description="Disordered" evidence="5">
    <location>
        <begin position="338"/>
        <end position="370"/>
    </location>
</feature>
<keyword evidence="6" id="KW-0472">Membrane</keyword>
<evidence type="ECO:0000313" key="9">
    <source>
        <dbReference type="Proteomes" id="UP001642483"/>
    </source>
</evidence>
<proteinExistence type="inferred from homology"/>
<dbReference type="CDD" id="cd13756">
    <property type="entry name" value="TGF_beta_BMPs_GDFs"/>
    <property type="match status" value="1"/>
</dbReference>
<reference evidence="8 9" key="1">
    <citation type="submission" date="2024-02" db="EMBL/GenBank/DDBJ databases">
        <authorList>
            <person name="Daric V."/>
            <person name="Darras S."/>
        </authorList>
    </citation>
    <scope>NUCLEOTIDE SEQUENCE [LARGE SCALE GENOMIC DNA]</scope>
</reference>
<evidence type="ECO:0000256" key="1">
    <source>
        <dbReference type="ARBA" id="ARBA00004613"/>
    </source>
</evidence>
<dbReference type="PANTHER" id="PTHR11848:SF302">
    <property type="entry name" value="TGF-BETA FAMILY PROFILE DOMAIN-CONTAINING PROTEIN"/>
    <property type="match status" value="1"/>
</dbReference>
<keyword evidence="6" id="KW-0812">Transmembrane</keyword>
<protein>
    <recommendedName>
        <fullName evidence="7">TGF-beta family profile domain-containing protein</fullName>
    </recommendedName>
</protein>
<organism evidence="8 9">
    <name type="scientific">Clavelina lepadiformis</name>
    <name type="common">Light-bulb sea squirt</name>
    <name type="synonym">Ascidia lepadiformis</name>
    <dbReference type="NCBI Taxonomy" id="159417"/>
    <lineage>
        <taxon>Eukaryota</taxon>
        <taxon>Metazoa</taxon>
        <taxon>Chordata</taxon>
        <taxon>Tunicata</taxon>
        <taxon>Ascidiacea</taxon>
        <taxon>Aplousobranchia</taxon>
        <taxon>Clavelinidae</taxon>
        <taxon>Clavelina</taxon>
    </lineage>
</organism>
<dbReference type="InterPro" id="IPR029034">
    <property type="entry name" value="Cystine-knot_cytokine"/>
</dbReference>
<dbReference type="Gene3D" id="2.10.90.10">
    <property type="entry name" value="Cystine-knot cytokines"/>
    <property type="match status" value="1"/>
</dbReference>
<evidence type="ECO:0000256" key="3">
    <source>
        <dbReference type="ARBA" id="ARBA00022525"/>
    </source>
</evidence>
<keyword evidence="9" id="KW-1185">Reference proteome</keyword>
<evidence type="ECO:0000256" key="6">
    <source>
        <dbReference type="SAM" id="Phobius"/>
    </source>
</evidence>
<dbReference type="Pfam" id="PF00019">
    <property type="entry name" value="TGF_beta"/>
    <property type="match status" value="1"/>
</dbReference>
<dbReference type="PROSITE" id="PS51362">
    <property type="entry name" value="TGF_BETA_2"/>
    <property type="match status" value="1"/>
</dbReference>
<evidence type="ECO:0000256" key="4">
    <source>
        <dbReference type="RuleBase" id="RU000354"/>
    </source>
</evidence>
<name>A0ABP0F8W0_CLALP</name>
<sequence length="473" mass="54669">MAVRQNICQKRKMSNGYCGLIYYFYFLFLLTTMFATTHGKSLKNDGEFFYNCLKHRNSPQWINTLVDNRARKCLRFLKSIRSSVALDQPSNNDVRIHESRRSELSISSYLSALVSWRNKEGDLADLLLDRISPCHRQSKELRKHWTKFFMKRRNSAAVAPAILQHTWDGNSGEITFRPIKTRFSSNTLIAAELVLTRSSPSDIGELFGRYSTRVSLKSHNARTVMHSDYQSSCPSRDGRFMVLEMETNHLFQWYHNRSRNFSLSVSVIPRRQYTSPLVQEPINVVERIVGLVMHFERSYSGPNNDMDRSRRLLLQALTGSPDTLSNSMGGDSRLEVEHHFGRSAEATRRRRSPTRASKRKRRQIKHKRPSPSYEACHLVPFILPDSFTRNIRVSWDPVNGPTHLNIWECQGECSHPIPSHLEATSHAITLSQLNHDVCCVPTKHRTLHYTRNNDGEITFEHFRKMVATKCGCL</sequence>
<feature type="compositionally biased region" description="Basic and acidic residues" evidence="5">
    <location>
        <begin position="338"/>
        <end position="347"/>
    </location>
</feature>
<keyword evidence="3" id="KW-0964">Secreted</keyword>
<dbReference type="InterPro" id="IPR001839">
    <property type="entry name" value="TGF-b_C"/>
</dbReference>
<evidence type="ECO:0000256" key="5">
    <source>
        <dbReference type="SAM" id="MobiDB-lite"/>
    </source>
</evidence>
<dbReference type="SMART" id="SM00204">
    <property type="entry name" value="TGFB"/>
    <property type="match status" value="1"/>
</dbReference>
<evidence type="ECO:0000313" key="8">
    <source>
        <dbReference type="EMBL" id="CAK8676151.1"/>
    </source>
</evidence>
<comment type="similarity">
    <text evidence="2 4">Belongs to the TGF-beta family.</text>
</comment>
<accession>A0ABP0F8W0</accession>
<keyword evidence="4" id="KW-0339">Growth factor</keyword>
<comment type="caution">
    <text evidence="8">The sequence shown here is derived from an EMBL/GenBank/DDBJ whole genome shotgun (WGS) entry which is preliminary data.</text>
</comment>
<evidence type="ECO:0000256" key="2">
    <source>
        <dbReference type="ARBA" id="ARBA00006656"/>
    </source>
</evidence>
<feature type="domain" description="TGF-beta family profile" evidence="7">
    <location>
        <begin position="348"/>
        <end position="473"/>
    </location>
</feature>
<dbReference type="Proteomes" id="UP001642483">
    <property type="component" value="Unassembled WGS sequence"/>
</dbReference>
<dbReference type="SUPFAM" id="SSF57501">
    <property type="entry name" value="Cystine-knot cytokines"/>
    <property type="match status" value="1"/>
</dbReference>
<keyword evidence="6" id="KW-1133">Transmembrane helix</keyword>
<gene>
    <name evidence="8" type="ORF">CVLEPA_LOCUS5636</name>
</gene>
<feature type="compositionally biased region" description="Basic residues" evidence="5">
    <location>
        <begin position="348"/>
        <end position="369"/>
    </location>
</feature>
<dbReference type="PANTHER" id="PTHR11848">
    <property type="entry name" value="TGF-BETA FAMILY"/>
    <property type="match status" value="1"/>
</dbReference>
<dbReference type="InterPro" id="IPR015615">
    <property type="entry name" value="TGF-beta-rel"/>
</dbReference>
<dbReference type="EMBL" id="CAWYQH010000024">
    <property type="protein sequence ID" value="CAK8676151.1"/>
    <property type="molecule type" value="Genomic_DNA"/>
</dbReference>